<feature type="compositionally biased region" description="Polar residues" evidence="9">
    <location>
        <begin position="17"/>
        <end position="26"/>
    </location>
</feature>
<dbReference type="GO" id="GO:0017119">
    <property type="term" value="C:Golgi transport complex"/>
    <property type="evidence" value="ECO:0007669"/>
    <property type="project" value="InterPro"/>
</dbReference>
<dbReference type="PANTHER" id="PTHR21311:SF0">
    <property type="entry name" value="CONSERVED OLIGOMERIC GOLGI COMPLEX SUBUNIT 8"/>
    <property type="match status" value="1"/>
</dbReference>
<feature type="non-terminal residue" evidence="10">
    <location>
        <position position="394"/>
    </location>
</feature>
<evidence type="ECO:0000256" key="3">
    <source>
        <dbReference type="ARBA" id="ARBA00020983"/>
    </source>
</evidence>
<accession>A0A3M7L482</accession>
<dbReference type="InterPro" id="IPR007255">
    <property type="entry name" value="COG8"/>
</dbReference>
<dbReference type="PANTHER" id="PTHR21311">
    <property type="entry name" value="CONSERVED OLIGOMERIC GOLGI COMPLEX COMPONENT 8"/>
    <property type="match status" value="1"/>
</dbReference>
<protein>
    <recommendedName>
        <fullName evidence="3">Conserved oligomeric Golgi complex subunit 8</fullName>
    </recommendedName>
    <alternativeName>
        <fullName evidence="8">Component of oligomeric Golgi complex 8</fullName>
    </alternativeName>
</protein>
<evidence type="ECO:0000256" key="2">
    <source>
        <dbReference type="ARBA" id="ARBA00006419"/>
    </source>
</evidence>
<comment type="similarity">
    <text evidence="2">Belongs to the COG8 family.</text>
</comment>
<comment type="caution">
    <text evidence="10">The sequence shown here is derived from an EMBL/GenBank/DDBJ whole genome shotgun (WGS) entry which is preliminary data.</text>
</comment>
<evidence type="ECO:0000256" key="6">
    <source>
        <dbReference type="ARBA" id="ARBA00023034"/>
    </source>
</evidence>
<evidence type="ECO:0000256" key="8">
    <source>
        <dbReference type="ARBA" id="ARBA00031347"/>
    </source>
</evidence>
<dbReference type="EMBL" id="QOKY01000135">
    <property type="protein sequence ID" value="RMZ56835.1"/>
    <property type="molecule type" value="Genomic_DNA"/>
</dbReference>
<feature type="region of interest" description="Disordered" evidence="9">
    <location>
        <begin position="1"/>
        <end position="29"/>
    </location>
</feature>
<dbReference type="GO" id="GO:0015031">
    <property type="term" value="P:protein transport"/>
    <property type="evidence" value="ECO:0007669"/>
    <property type="project" value="UniProtKB-KW"/>
</dbReference>
<keyword evidence="5" id="KW-0653">Protein transport</keyword>
<evidence type="ECO:0000313" key="11">
    <source>
        <dbReference type="Proteomes" id="UP000279271"/>
    </source>
</evidence>
<reference evidence="11" key="1">
    <citation type="journal article" date="2018" name="Algal Res.">
        <title>Characterization of plant carbon substrate utilization by Auxenochlorella protothecoides.</title>
        <authorList>
            <person name="Vogler B.W."/>
            <person name="Starkenburg S.R."/>
            <person name="Sudasinghe N."/>
            <person name="Schambach J.Y."/>
            <person name="Rollin J.A."/>
            <person name="Pattathil S."/>
            <person name="Barry A.N."/>
        </authorList>
    </citation>
    <scope>NUCLEOTIDE SEQUENCE [LARGE SCALE GENOMIC DNA]</scope>
    <source>
        <strain evidence="11">UTEX 25</strain>
    </source>
</reference>
<dbReference type="Proteomes" id="UP000279271">
    <property type="component" value="Unassembled WGS sequence"/>
</dbReference>
<comment type="subcellular location">
    <subcellularLocation>
        <location evidence="1">Golgi apparatus membrane</location>
        <topology evidence="1">Peripheral membrane protein</topology>
    </subcellularLocation>
</comment>
<evidence type="ECO:0000256" key="5">
    <source>
        <dbReference type="ARBA" id="ARBA00022927"/>
    </source>
</evidence>
<evidence type="ECO:0000256" key="4">
    <source>
        <dbReference type="ARBA" id="ARBA00022448"/>
    </source>
</evidence>
<dbReference type="GO" id="GO:0006891">
    <property type="term" value="P:intra-Golgi vesicle-mediated transport"/>
    <property type="evidence" value="ECO:0007669"/>
    <property type="project" value="TreeGrafter"/>
</dbReference>
<dbReference type="SUPFAM" id="SSF74788">
    <property type="entry name" value="Cullin repeat-like"/>
    <property type="match status" value="1"/>
</dbReference>
<keyword evidence="4" id="KW-0813">Transport</keyword>
<name>A0A3M7L482_AUXPR</name>
<dbReference type="InterPro" id="IPR016159">
    <property type="entry name" value="Cullin_repeat-like_dom_sf"/>
</dbReference>
<feature type="non-terminal residue" evidence="10">
    <location>
        <position position="1"/>
    </location>
</feature>
<dbReference type="Pfam" id="PF04124">
    <property type="entry name" value="Dor1"/>
    <property type="match status" value="2"/>
</dbReference>
<dbReference type="GO" id="GO:0000139">
    <property type="term" value="C:Golgi membrane"/>
    <property type="evidence" value="ECO:0007669"/>
    <property type="project" value="UniProtKB-SubCell"/>
</dbReference>
<evidence type="ECO:0000256" key="9">
    <source>
        <dbReference type="SAM" id="MobiDB-lite"/>
    </source>
</evidence>
<dbReference type="AlphaFoldDB" id="A0A3M7L482"/>
<evidence type="ECO:0000256" key="7">
    <source>
        <dbReference type="ARBA" id="ARBA00023136"/>
    </source>
</evidence>
<organism evidence="10 11">
    <name type="scientific">Auxenochlorella protothecoides</name>
    <name type="common">Green microalga</name>
    <name type="synonym">Chlorella protothecoides</name>
    <dbReference type="NCBI Taxonomy" id="3075"/>
    <lineage>
        <taxon>Eukaryota</taxon>
        <taxon>Viridiplantae</taxon>
        <taxon>Chlorophyta</taxon>
        <taxon>core chlorophytes</taxon>
        <taxon>Trebouxiophyceae</taxon>
        <taxon>Chlorellales</taxon>
        <taxon>Chlorellaceae</taxon>
        <taxon>Auxenochlorella</taxon>
    </lineage>
</organism>
<keyword evidence="7" id="KW-0472">Membrane</keyword>
<proteinExistence type="inferred from homology"/>
<evidence type="ECO:0000313" key="10">
    <source>
        <dbReference type="EMBL" id="RMZ56835.1"/>
    </source>
</evidence>
<keyword evidence="6" id="KW-0333">Golgi apparatus</keyword>
<evidence type="ECO:0000256" key="1">
    <source>
        <dbReference type="ARBA" id="ARBA00004395"/>
    </source>
</evidence>
<gene>
    <name evidence="10" type="ORF">APUTEX25_002924</name>
</gene>
<sequence>DPLDGTVAAMEVGRPGSSASKNGNRGTSEEEAAYFSQLLGYSMERLAREPELLASEQQYLARQAAEVTSTYRGALLASASGARDLAGILGDASTRLRAVSDALPRLQASGEAFEGVATSSEAARRVNRQLAGTKGGRIQGFHALDLGAFVRKLETLHGGLPLVRRLAAEARAASAAMRGALLRRLEADVALPECLRAVGFLRRLACFGERELRLEFLVRREAWVATCAAQAEEEGGPAYESLRRATDGLRLHLHDVATQYCSVFGDGAEGGGGGGSAGGPAPHSDVLPTWAQRRAEAYVAHVRRQLPRLADGGALASVMEAAILLAPHLAAALARTFASTAHALGLDPAALARTLREEDDGAGGGDGDGGRCAAVGAQTGGTAGGDHQTLMQAM</sequence>